<geneLocation type="plasmid" evidence="2">
    <name>plasmid2</name>
</geneLocation>
<dbReference type="PROSITE" id="PS50943">
    <property type="entry name" value="HTH_CROC1"/>
    <property type="match status" value="1"/>
</dbReference>
<dbReference type="GO" id="GO:0003677">
    <property type="term" value="F:DNA binding"/>
    <property type="evidence" value="ECO:0007669"/>
    <property type="project" value="InterPro"/>
</dbReference>
<dbReference type="InterPro" id="IPR001387">
    <property type="entry name" value="Cro/C1-type_HTH"/>
</dbReference>
<gene>
    <name evidence="2" type="ORF">NIES2135_64580</name>
</gene>
<dbReference type="AlphaFoldDB" id="A0A1Z4JS37"/>
<dbReference type="Proteomes" id="UP000217895">
    <property type="component" value="Plasmid Plasmid2 dna"/>
</dbReference>
<evidence type="ECO:0000313" key="2">
    <source>
        <dbReference type="EMBL" id="BAY59581.1"/>
    </source>
</evidence>
<reference evidence="2 3" key="1">
    <citation type="submission" date="2017-06" db="EMBL/GenBank/DDBJ databases">
        <title>Genome sequencing of cyanobaciteial culture collection at National Institute for Environmental Studies (NIES).</title>
        <authorList>
            <person name="Hirose Y."/>
            <person name="Shimura Y."/>
            <person name="Fujisawa T."/>
            <person name="Nakamura Y."/>
            <person name="Kawachi M."/>
        </authorList>
    </citation>
    <scope>NUCLEOTIDE SEQUENCE [LARGE SCALE GENOMIC DNA]</scope>
    <source>
        <strain evidence="2 3">NIES-2135</strain>
        <plasmid evidence="3">Plasmid Plasmid2 dna</plasmid>
    </source>
</reference>
<dbReference type="Pfam" id="PF01381">
    <property type="entry name" value="HTH_3"/>
    <property type="match status" value="1"/>
</dbReference>
<name>A0A1Z4JS37_LEPBY</name>
<accession>A0A1Z4JS37</accession>
<organism evidence="2 3">
    <name type="scientific">Leptolyngbya boryana NIES-2135</name>
    <dbReference type="NCBI Taxonomy" id="1973484"/>
    <lineage>
        <taxon>Bacteria</taxon>
        <taxon>Bacillati</taxon>
        <taxon>Cyanobacteriota</taxon>
        <taxon>Cyanophyceae</taxon>
        <taxon>Leptolyngbyales</taxon>
        <taxon>Leptolyngbyaceae</taxon>
        <taxon>Leptolyngbya group</taxon>
        <taxon>Leptolyngbya</taxon>
    </lineage>
</organism>
<evidence type="ECO:0000259" key="1">
    <source>
        <dbReference type="PROSITE" id="PS50943"/>
    </source>
</evidence>
<keyword evidence="3" id="KW-1185">Reference proteome</keyword>
<evidence type="ECO:0000313" key="3">
    <source>
        <dbReference type="Proteomes" id="UP000217895"/>
    </source>
</evidence>
<proteinExistence type="predicted"/>
<dbReference type="SUPFAM" id="SSF47413">
    <property type="entry name" value="lambda repressor-like DNA-binding domains"/>
    <property type="match status" value="1"/>
</dbReference>
<dbReference type="Gene3D" id="1.10.260.40">
    <property type="entry name" value="lambda repressor-like DNA-binding domains"/>
    <property type="match status" value="1"/>
</dbReference>
<dbReference type="CDD" id="cd00093">
    <property type="entry name" value="HTH_XRE"/>
    <property type="match status" value="1"/>
</dbReference>
<keyword evidence="2" id="KW-0614">Plasmid</keyword>
<dbReference type="InterPro" id="IPR010982">
    <property type="entry name" value="Lambda_DNA-bd_dom_sf"/>
</dbReference>
<feature type="domain" description="HTH cro/C1-type" evidence="1">
    <location>
        <begin position="607"/>
        <end position="642"/>
    </location>
</feature>
<protein>
    <recommendedName>
        <fullName evidence="1">HTH cro/C1-type domain-containing protein</fullName>
    </recommendedName>
</protein>
<sequence>MGVDSFALAKWFLALSGILFRMSISFTNVTQLDNSHSLSVLSNSDASELMSASLNSARVQAYAAKLKGDKSFLRLILVNVAAGINQFRLQSDHSRLEGNKDVVNLYGETERIGALDKRSIQRLERRFRSVLKTDEFWHQTATWILVHLDQWQQESRMPSELGVLSIMSERDMIDSDKWRESSVTSACAWHTASQWLRHLNLPTYGASEIDKLLGIETVDSEETREPLFQDADIERVATGYPILTGAQALINSQWENGEYPYWKKLVGGGFIQHNIVRQSPSSQQMELVPGQAAWEIIKNFGPEAAYVFLIFASYATDSEEPWADQIRLQGTDLIRLFGWDKRTDITIAQKLKKIGSLVELVCSLAVLVSNINIGEKRYNVERGAMWILEGLGYSGQLALTVNANRSGSPSYEPGEPDELYIKVRPGIWTEKFLNASDVSAKEALFQYGYLAKSTLQINPYRQRLASKLAIFLTIMSRIREEGRYEVRTLLERLEPTELLEEIRENRVRRTKVINQWDSALLTLKELGWEIGFDPATYPESIRPAWAVSDEVDATSYRPRNWLATWLKAIVIIKPSEKIQEKLEDHSPVALKAPPAPAQPPALTGEAIQAALDAKGMTKAELADKLNVDRSLVTRWLKGQRKIQPKHQAEIKLILGDLES</sequence>
<dbReference type="EMBL" id="AP018205">
    <property type="protein sequence ID" value="BAY59581.1"/>
    <property type="molecule type" value="Genomic_DNA"/>
</dbReference>